<accession>A0A7S3R531</accession>
<feature type="region of interest" description="Disordered" evidence="1">
    <location>
        <begin position="57"/>
        <end position="96"/>
    </location>
</feature>
<reference evidence="2" key="1">
    <citation type="submission" date="2021-01" db="EMBL/GenBank/DDBJ databases">
        <authorList>
            <person name="Corre E."/>
            <person name="Pelletier E."/>
            <person name="Niang G."/>
            <person name="Scheremetjew M."/>
            <person name="Finn R."/>
            <person name="Kale V."/>
            <person name="Holt S."/>
            <person name="Cochrane G."/>
            <person name="Meng A."/>
            <person name="Brown T."/>
            <person name="Cohen L."/>
        </authorList>
    </citation>
    <scope>NUCLEOTIDE SEQUENCE</scope>
    <source>
        <strain evidence="2">CCMP1320</strain>
    </source>
</reference>
<dbReference type="AlphaFoldDB" id="A0A7S3R531"/>
<sequence>MSSAETQHKRHTSLAPVVRMHHNSIPQALHQHKFSRNSAQSLHGPCTSCACAQASQQHPASVAQARAQQKLSTSIMKHCTSSPGRQADTRTDTHVLGWPPTVTNSLQPFVRNKAYADMHALLGGLNQPRDSI</sequence>
<evidence type="ECO:0000313" key="2">
    <source>
        <dbReference type="EMBL" id="CAE0502532.1"/>
    </source>
</evidence>
<proteinExistence type="predicted"/>
<protein>
    <submittedName>
        <fullName evidence="2">Uncharacterized protein</fullName>
    </submittedName>
</protein>
<feature type="compositionally biased region" description="Polar residues" evidence="1">
    <location>
        <begin position="66"/>
        <end position="84"/>
    </location>
</feature>
<evidence type="ECO:0000256" key="1">
    <source>
        <dbReference type="SAM" id="MobiDB-lite"/>
    </source>
</evidence>
<gene>
    <name evidence="2" type="ORF">DTER00134_LOCUS17605</name>
</gene>
<dbReference type="EMBL" id="HBIP01029147">
    <property type="protein sequence ID" value="CAE0502532.1"/>
    <property type="molecule type" value="Transcribed_RNA"/>
</dbReference>
<organism evidence="2">
    <name type="scientific">Dunaliella tertiolecta</name>
    <name type="common">Green alga</name>
    <dbReference type="NCBI Taxonomy" id="3047"/>
    <lineage>
        <taxon>Eukaryota</taxon>
        <taxon>Viridiplantae</taxon>
        <taxon>Chlorophyta</taxon>
        <taxon>core chlorophytes</taxon>
        <taxon>Chlorophyceae</taxon>
        <taxon>CS clade</taxon>
        <taxon>Chlamydomonadales</taxon>
        <taxon>Dunaliellaceae</taxon>
        <taxon>Dunaliella</taxon>
    </lineage>
</organism>
<name>A0A7S3R531_DUNTE</name>